<keyword evidence="3 6" id="KW-0547">Nucleotide-binding</keyword>
<keyword evidence="9" id="KW-1185">Reference proteome</keyword>
<dbReference type="InterPro" id="IPR000890">
    <property type="entry name" value="Aliphatic_acid_kin_short-chain"/>
</dbReference>
<evidence type="ECO:0000313" key="9">
    <source>
        <dbReference type="Proteomes" id="UP000036367"/>
    </source>
</evidence>
<keyword evidence="6" id="KW-0460">Magnesium</keyword>
<evidence type="ECO:0000256" key="4">
    <source>
        <dbReference type="ARBA" id="ARBA00022777"/>
    </source>
</evidence>
<feature type="binding site" evidence="6">
    <location>
        <begin position="295"/>
        <end position="297"/>
    </location>
    <ligand>
        <name>ATP</name>
        <dbReference type="ChEBI" id="CHEBI:30616"/>
    </ligand>
</feature>
<dbReference type="PANTHER" id="PTHR21060:SF15">
    <property type="entry name" value="ACETATE KINASE-RELATED"/>
    <property type="match status" value="1"/>
</dbReference>
<feature type="binding site" evidence="6">
    <location>
        <position position="7"/>
    </location>
    <ligand>
        <name>Mg(2+)</name>
        <dbReference type="ChEBI" id="CHEBI:18420"/>
    </ligand>
</feature>
<dbReference type="STRING" id="595434.RISK_005177"/>
<keyword evidence="6" id="KW-0963">Cytoplasm</keyword>
<dbReference type="GO" id="GO:0008776">
    <property type="term" value="F:acetate kinase activity"/>
    <property type="evidence" value="ECO:0007669"/>
    <property type="project" value="UniProtKB-UniRule"/>
</dbReference>
<organism evidence="8 9">
    <name type="scientific">Rhodopirellula islandica</name>
    <dbReference type="NCBI Taxonomy" id="595434"/>
    <lineage>
        <taxon>Bacteria</taxon>
        <taxon>Pseudomonadati</taxon>
        <taxon>Planctomycetota</taxon>
        <taxon>Planctomycetia</taxon>
        <taxon>Pirellulales</taxon>
        <taxon>Pirellulaceae</taxon>
        <taxon>Rhodopirellula</taxon>
    </lineage>
</organism>
<reference evidence="8" key="1">
    <citation type="submission" date="2015-05" db="EMBL/GenBank/DDBJ databases">
        <title>Permanent draft genome of Rhodopirellula islandicus K833.</title>
        <authorList>
            <person name="Kizina J."/>
            <person name="Richter M."/>
            <person name="Glockner F.O."/>
            <person name="Harder J."/>
        </authorList>
    </citation>
    <scope>NUCLEOTIDE SEQUENCE [LARGE SCALE GENOMIC DNA]</scope>
    <source>
        <strain evidence="8">K833</strain>
    </source>
</reference>
<feature type="site" description="Transition state stabilizer" evidence="6">
    <location>
        <position position="194"/>
    </location>
</feature>
<dbReference type="Proteomes" id="UP000036367">
    <property type="component" value="Unassembled WGS sequence"/>
</dbReference>
<comment type="caution">
    <text evidence="8">The sequence shown here is derived from an EMBL/GenBank/DDBJ whole genome shotgun (WGS) entry which is preliminary data.</text>
</comment>
<comment type="similarity">
    <text evidence="1 6 7">Belongs to the acetokinase family.</text>
</comment>
<dbReference type="SUPFAM" id="SSF53067">
    <property type="entry name" value="Actin-like ATPase domain"/>
    <property type="match status" value="2"/>
</dbReference>
<comment type="pathway">
    <text evidence="6">Metabolic intermediate biosynthesis; acetyl-CoA biosynthesis; acetyl-CoA from acetate: step 1/2.</text>
</comment>
<keyword evidence="6" id="KW-0479">Metal-binding</keyword>
<feature type="binding site" evidence="6">
    <location>
        <position position="14"/>
    </location>
    <ligand>
        <name>ATP</name>
        <dbReference type="ChEBI" id="CHEBI:30616"/>
    </ligand>
</feature>
<dbReference type="EMBL" id="LECT01000043">
    <property type="protein sequence ID" value="KLU02881.1"/>
    <property type="molecule type" value="Genomic_DNA"/>
</dbReference>
<dbReference type="AlphaFoldDB" id="A0A0J1B8V8"/>
<dbReference type="InterPro" id="IPR023865">
    <property type="entry name" value="Aliphatic_acid_kinase_CS"/>
</dbReference>
<name>A0A0J1B8V8_RHOIS</name>
<dbReference type="InterPro" id="IPR043129">
    <property type="entry name" value="ATPase_NBD"/>
</dbReference>
<feature type="site" description="Transition state stabilizer" evidence="6">
    <location>
        <position position="253"/>
    </location>
</feature>
<dbReference type="Gene3D" id="3.30.420.40">
    <property type="match status" value="2"/>
</dbReference>
<dbReference type="Pfam" id="PF00871">
    <property type="entry name" value="Acetate_kinase"/>
    <property type="match status" value="1"/>
</dbReference>
<evidence type="ECO:0000256" key="5">
    <source>
        <dbReference type="ARBA" id="ARBA00022840"/>
    </source>
</evidence>
<dbReference type="PIRSF" id="PIRSF000722">
    <property type="entry name" value="Acetate_prop_kin"/>
    <property type="match status" value="1"/>
</dbReference>
<dbReference type="GO" id="GO:0006083">
    <property type="term" value="P:acetate metabolic process"/>
    <property type="evidence" value="ECO:0007669"/>
    <property type="project" value="TreeGrafter"/>
</dbReference>
<dbReference type="GO" id="GO:0005737">
    <property type="term" value="C:cytoplasm"/>
    <property type="evidence" value="ECO:0007669"/>
    <property type="project" value="UniProtKB-SubCell"/>
</dbReference>
<evidence type="ECO:0000256" key="6">
    <source>
        <dbReference type="HAMAP-Rule" id="MF_00020"/>
    </source>
</evidence>
<dbReference type="GO" id="GO:0000287">
    <property type="term" value="F:magnesium ion binding"/>
    <property type="evidence" value="ECO:0007669"/>
    <property type="project" value="UniProtKB-UniRule"/>
</dbReference>
<evidence type="ECO:0000256" key="1">
    <source>
        <dbReference type="ARBA" id="ARBA00008748"/>
    </source>
</evidence>
<comment type="catalytic activity">
    <reaction evidence="6">
        <text>acetate + ATP = acetyl phosphate + ADP</text>
        <dbReference type="Rhea" id="RHEA:11352"/>
        <dbReference type="ChEBI" id="CHEBI:22191"/>
        <dbReference type="ChEBI" id="CHEBI:30089"/>
        <dbReference type="ChEBI" id="CHEBI:30616"/>
        <dbReference type="ChEBI" id="CHEBI:456216"/>
        <dbReference type="EC" id="2.7.2.1"/>
    </reaction>
</comment>
<protein>
    <recommendedName>
        <fullName evidence="6">Acetate kinase</fullName>
        <ecNumber evidence="6">2.7.2.1</ecNumber>
    </recommendedName>
    <alternativeName>
        <fullName evidence="6">Acetokinase</fullName>
    </alternativeName>
</protein>
<evidence type="ECO:0000313" key="8">
    <source>
        <dbReference type="EMBL" id="KLU02881.1"/>
    </source>
</evidence>
<keyword evidence="5 6" id="KW-0067">ATP-binding</keyword>
<dbReference type="GO" id="GO:0005524">
    <property type="term" value="F:ATP binding"/>
    <property type="evidence" value="ECO:0007669"/>
    <property type="project" value="UniProtKB-KW"/>
</dbReference>
<comment type="caution">
    <text evidence="6">Lacks conserved residue(s) required for the propagation of feature annotation.</text>
</comment>
<dbReference type="InterPro" id="IPR004372">
    <property type="entry name" value="Ac/propionate_kinase"/>
</dbReference>
<dbReference type="PROSITE" id="PS01075">
    <property type="entry name" value="ACETATE_KINASE_1"/>
    <property type="match status" value="1"/>
</dbReference>
<dbReference type="NCBIfam" id="TIGR00016">
    <property type="entry name" value="ackA"/>
    <property type="match status" value="1"/>
</dbReference>
<evidence type="ECO:0000256" key="3">
    <source>
        <dbReference type="ARBA" id="ARBA00022741"/>
    </source>
</evidence>
<sequence>MLILVANLGSTSFKYKLLDMSGDFESANASPDSRVLARGAVDRIGEPLSQCEVIVTRSHQGETFREETQMPVPDHGVAVQACLDQLTHPENGCLKEANEVAAIGFKAVHGGRKSGTFVVDDEVLEAMDEMSAAAPAHNPPYIAAMKLLRQRFPELPLVAAFETEFHDTISPERRTYAIPAEWTREMQIQKWGFHGSSHRFIAERAAEVLGRDDAKIISCHLGGSSSLTAIDSGKSIMTSMGMTPQTGVPQNNRVGDFDAFAIPLIMQRTGQSLEKVLQTLASQGGLKGLSGGMADLRDIESAADEGNADAKLALGVYTEEIRRHLGGMMVALGRLDAIVFTGGIGENSDVVRAAVCAGLEGFGIELDASKNDGMRGEGSLHTESSKTQILVLPTDEEWIVAKRSLRALAAQ</sequence>
<keyword evidence="2 6" id="KW-0808">Transferase</keyword>
<evidence type="ECO:0000256" key="7">
    <source>
        <dbReference type="RuleBase" id="RU003835"/>
    </source>
</evidence>
<dbReference type="OrthoDB" id="9802453at2"/>
<proteinExistence type="inferred from homology"/>
<keyword evidence="4 6" id="KW-0418">Kinase</keyword>
<dbReference type="PRINTS" id="PR00471">
    <property type="entry name" value="ACETATEKNASE"/>
</dbReference>
<dbReference type="PANTHER" id="PTHR21060">
    <property type="entry name" value="ACETATE KINASE"/>
    <property type="match status" value="1"/>
</dbReference>
<evidence type="ECO:0000256" key="2">
    <source>
        <dbReference type="ARBA" id="ARBA00022679"/>
    </source>
</evidence>
<dbReference type="RefSeq" id="WP_047816255.1">
    <property type="nucleotide sequence ID" value="NZ_LECT01000043.1"/>
</dbReference>
<feature type="binding site" evidence="6">
    <location>
        <position position="396"/>
    </location>
    <ligand>
        <name>Mg(2+)</name>
        <dbReference type="ChEBI" id="CHEBI:18420"/>
    </ligand>
</feature>
<comment type="subcellular location">
    <subcellularLocation>
        <location evidence="6">Cytoplasm</location>
    </subcellularLocation>
</comment>
<dbReference type="EC" id="2.7.2.1" evidence="6"/>
<comment type="cofactor">
    <cofactor evidence="6">
        <name>Mg(2+)</name>
        <dbReference type="ChEBI" id="CHEBI:18420"/>
    </cofactor>
    <cofactor evidence="6">
        <name>Mn(2+)</name>
        <dbReference type="ChEBI" id="CHEBI:29035"/>
    </cofactor>
    <text evidence="6">Mg(2+). Can also accept Mn(2+).</text>
</comment>
<comment type="function">
    <text evidence="6">Catalyzes the formation of acetyl phosphate from acetate and ATP. Can also catalyze the reverse reaction.</text>
</comment>
<gene>
    <name evidence="6" type="primary">ackA</name>
    <name evidence="8" type="ORF">RISK_005177</name>
</gene>
<accession>A0A0J1B8V8</accession>
<dbReference type="GO" id="GO:0006085">
    <property type="term" value="P:acetyl-CoA biosynthetic process"/>
    <property type="evidence" value="ECO:0007669"/>
    <property type="project" value="UniProtKB-UniRule"/>
</dbReference>
<feature type="binding site" evidence="6">
    <location>
        <begin position="343"/>
        <end position="347"/>
    </location>
    <ligand>
        <name>ATP</name>
        <dbReference type="ChEBI" id="CHEBI:30616"/>
    </ligand>
</feature>
<dbReference type="HAMAP" id="MF_00020">
    <property type="entry name" value="Acetate_kinase"/>
    <property type="match status" value="1"/>
</dbReference>
<comment type="subunit">
    <text evidence="6">Homodimer.</text>
</comment>
<dbReference type="PATRIC" id="fig|595434.4.peg.4912"/>
<dbReference type="UniPathway" id="UPA00340">
    <property type="reaction ID" value="UER00458"/>
</dbReference>